<dbReference type="EMBL" id="QEWE01000008">
    <property type="protein sequence ID" value="REJ30884.1"/>
    <property type="molecule type" value="Genomic_DNA"/>
</dbReference>
<dbReference type="AlphaFoldDB" id="A0A3E0K829"/>
<evidence type="ECO:0000313" key="3">
    <source>
        <dbReference type="Proteomes" id="UP000257014"/>
    </source>
</evidence>
<evidence type="ECO:0000256" key="1">
    <source>
        <dbReference type="SAM" id="Phobius"/>
    </source>
</evidence>
<proteinExistence type="predicted"/>
<protein>
    <submittedName>
        <fullName evidence="2">Uncharacterized protein</fullName>
    </submittedName>
</protein>
<reference evidence="2 3" key="1">
    <citation type="submission" date="2018-03" db="EMBL/GenBank/DDBJ databases">
        <authorList>
            <person name="Keele B.F."/>
        </authorList>
    </citation>
    <scope>NUCLEOTIDE SEQUENCE [LARGE SCALE GENOMIC DNA]</scope>
    <source>
        <strain evidence="2">ZCTH4_d</strain>
    </source>
</reference>
<keyword evidence="1" id="KW-0472">Membrane</keyword>
<gene>
    <name evidence="2" type="ORF">C6P37_02365</name>
</gene>
<accession>A0A3E0K829</accession>
<dbReference type="Proteomes" id="UP000257014">
    <property type="component" value="Unassembled WGS sequence"/>
</dbReference>
<organism evidence="2 3">
    <name type="scientific">Caldibacillus debilis</name>
    <dbReference type="NCBI Taxonomy" id="301148"/>
    <lineage>
        <taxon>Bacteria</taxon>
        <taxon>Bacillati</taxon>
        <taxon>Bacillota</taxon>
        <taxon>Bacilli</taxon>
        <taxon>Bacillales</taxon>
        <taxon>Bacillaceae</taxon>
        <taxon>Caldibacillus</taxon>
    </lineage>
</organism>
<evidence type="ECO:0000313" key="2">
    <source>
        <dbReference type="EMBL" id="REJ30884.1"/>
    </source>
</evidence>
<comment type="caution">
    <text evidence="2">The sequence shown here is derived from an EMBL/GenBank/DDBJ whole genome shotgun (WGS) entry which is preliminary data.</text>
</comment>
<keyword evidence="1" id="KW-0812">Transmembrane</keyword>
<feature type="transmembrane region" description="Helical" evidence="1">
    <location>
        <begin position="70"/>
        <end position="93"/>
    </location>
</feature>
<name>A0A3E0K829_9BACI</name>
<sequence>MNPFTRHSRSFRLPVPAMLFGPGSPFQFRGGMANPVPVRCPAKRARILDKPYRMMDTKRMMDNFHLMLDVFSGMMVIFSFMMNKVFFMMNVLFHMSDKLSRMSDSELRCWTIFFR</sequence>
<keyword evidence="1" id="KW-1133">Transmembrane helix</keyword>